<accession>A0A151M229</accession>
<dbReference type="AlphaFoldDB" id="A0A151M229"/>
<protein>
    <submittedName>
        <fullName evidence="1">Uncharacterized protein</fullName>
    </submittedName>
</protein>
<proteinExistence type="predicted"/>
<gene>
    <name evidence="1" type="ORF">Y1Q_0014818</name>
</gene>
<dbReference type="Proteomes" id="UP000050525">
    <property type="component" value="Unassembled WGS sequence"/>
</dbReference>
<evidence type="ECO:0000313" key="1">
    <source>
        <dbReference type="EMBL" id="KYO18559.1"/>
    </source>
</evidence>
<dbReference type="EMBL" id="AKHW03006807">
    <property type="protein sequence ID" value="KYO18559.1"/>
    <property type="molecule type" value="Genomic_DNA"/>
</dbReference>
<comment type="caution">
    <text evidence="1">The sequence shown here is derived from an EMBL/GenBank/DDBJ whole genome shotgun (WGS) entry which is preliminary data.</text>
</comment>
<evidence type="ECO:0000313" key="2">
    <source>
        <dbReference type="Proteomes" id="UP000050525"/>
    </source>
</evidence>
<organism evidence="1 2">
    <name type="scientific">Alligator mississippiensis</name>
    <name type="common">American alligator</name>
    <dbReference type="NCBI Taxonomy" id="8496"/>
    <lineage>
        <taxon>Eukaryota</taxon>
        <taxon>Metazoa</taxon>
        <taxon>Chordata</taxon>
        <taxon>Craniata</taxon>
        <taxon>Vertebrata</taxon>
        <taxon>Euteleostomi</taxon>
        <taxon>Archelosauria</taxon>
        <taxon>Archosauria</taxon>
        <taxon>Crocodylia</taxon>
        <taxon>Alligatoridae</taxon>
        <taxon>Alligatorinae</taxon>
        <taxon>Alligator</taxon>
    </lineage>
</organism>
<reference evidence="1 2" key="1">
    <citation type="journal article" date="2012" name="Genome Biol.">
        <title>Sequencing three crocodilian genomes to illuminate the evolution of archosaurs and amniotes.</title>
        <authorList>
            <person name="St John J.A."/>
            <person name="Braun E.L."/>
            <person name="Isberg S.R."/>
            <person name="Miles L.G."/>
            <person name="Chong A.Y."/>
            <person name="Gongora J."/>
            <person name="Dalzell P."/>
            <person name="Moran C."/>
            <person name="Bed'hom B."/>
            <person name="Abzhanov A."/>
            <person name="Burgess S.C."/>
            <person name="Cooksey A.M."/>
            <person name="Castoe T.A."/>
            <person name="Crawford N.G."/>
            <person name="Densmore L.D."/>
            <person name="Drew J.C."/>
            <person name="Edwards S.V."/>
            <person name="Faircloth B.C."/>
            <person name="Fujita M.K."/>
            <person name="Greenwold M.J."/>
            <person name="Hoffmann F.G."/>
            <person name="Howard J.M."/>
            <person name="Iguchi T."/>
            <person name="Janes D.E."/>
            <person name="Khan S.Y."/>
            <person name="Kohno S."/>
            <person name="de Koning A.J."/>
            <person name="Lance S.L."/>
            <person name="McCarthy F.M."/>
            <person name="McCormack J.E."/>
            <person name="Merchant M.E."/>
            <person name="Peterson D.G."/>
            <person name="Pollock D.D."/>
            <person name="Pourmand N."/>
            <person name="Raney B.J."/>
            <person name="Roessler K.A."/>
            <person name="Sanford J.R."/>
            <person name="Sawyer R.H."/>
            <person name="Schmidt C.J."/>
            <person name="Triplett E.W."/>
            <person name="Tuberville T.D."/>
            <person name="Venegas-Anaya M."/>
            <person name="Howard J.T."/>
            <person name="Jarvis E.D."/>
            <person name="Guillette L.J.Jr."/>
            <person name="Glenn T.C."/>
            <person name="Green R.E."/>
            <person name="Ray D.A."/>
        </authorList>
    </citation>
    <scope>NUCLEOTIDE SEQUENCE [LARGE SCALE GENOMIC DNA]</scope>
    <source>
        <strain evidence="1">KSC_2009_1</strain>
    </source>
</reference>
<name>A0A151M229_ALLMI</name>
<sequence>MHCISHCLAHCRTKDSEKFHPRTKSCFISGSKPQLDVLSHFSSDWDVLSADACLGNVNQARPYSHFCTLQHDE</sequence>
<keyword evidence="2" id="KW-1185">Reference proteome</keyword>